<dbReference type="HOGENOM" id="CLU_3179541_0_0_9"/>
<keyword evidence="3" id="KW-1185">Reference proteome</keyword>
<dbReference type="EMBL" id="AWSJ01000293">
    <property type="protein sequence ID" value="ERI07158.1"/>
    <property type="molecule type" value="Genomic_DNA"/>
</dbReference>
<dbReference type="GeneID" id="92842222"/>
<evidence type="ECO:0000313" key="3">
    <source>
        <dbReference type="Proteomes" id="UP000016511"/>
    </source>
</evidence>
<dbReference type="Proteomes" id="UP000016511">
    <property type="component" value="Unassembled WGS sequence"/>
</dbReference>
<proteinExistence type="predicted"/>
<dbReference type="RefSeq" id="WP_021624291.1">
    <property type="nucleotide sequence ID" value="NZ_KE952898.1"/>
</dbReference>
<comment type="caution">
    <text evidence="2">The sequence shown here is derived from an EMBL/GenBank/DDBJ whole genome shotgun (WGS) entry which is preliminary data.</text>
</comment>
<accession>U1WY30</accession>
<evidence type="ECO:0000256" key="1">
    <source>
        <dbReference type="SAM" id="Coils"/>
    </source>
</evidence>
<feature type="coiled-coil region" evidence="1">
    <location>
        <begin position="9"/>
        <end position="43"/>
    </location>
</feature>
<keyword evidence="1" id="KW-0175">Coiled coil</keyword>
<gene>
    <name evidence="2" type="ORF">HMPREF0083_04763</name>
</gene>
<organism evidence="2 3">
    <name type="scientific">Aneurinibacillus aneurinilyticus ATCC 12856</name>
    <dbReference type="NCBI Taxonomy" id="649747"/>
    <lineage>
        <taxon>Bacteria</taxon>
        <taxon>Bacillati</taxon>
        <taxon>Bacillota</taxon>
        <taxon>Bacilli</taxon>
        <taxon>Bacillales</taxon>
        <taxon>Paenibacillaceae</taxon>
        <taxon>Aneurinibacillus group</taxon>
        <taxon>Aneurinibacillus</taxon>
    </lineage>
</organism>
<sequence length="46" mass="5347">MKALDTLSREDLLQIIERQAKVIARLEARITELERQVNKNSQNSHS</sequence>
<dbReference type="AlphaFoldDB" id="U1WY30"/>
<protein>
    <recommendedName>
        <fullName evidence="4">IS66 family transposase</fullName>
    </recommendedName>
</protein>
<reference evidence="2 3" key="1">
    <citation type="submission" date="2013-08" db="EMBL/GenBank/DDBJ databases">
        <authorList>
            <person name="Weinstock G."/>
            <person name="Sodergren E."/>
            <person name="Wylie T."/>
            <person name="Fulton L."/>
            <person name="Fulton R."/>
            <person name="Fronick C."/>
            <person name="O'Laughlin M."/>
            <person name="Godfrey J."/>
            <person name="Miner T."/>
            <person name="Herter B."/>
            <person name="Appelbaum E."/>
            <person name="Cordes M."/>
            <person name="Lek S."/>
            <person name="Wollam A."/>
            <person name="Pepin K.H."/>
            <person name="Palsikar V.B."/>
            <person name="Mitreva M."/>
            <person name="Wilson R.K."/>
        </authorList>
    </citation>
    <scope>NUCLEOTIDE SEQUENCE [LARGE SCALE GENOMIC DNA]</scope>
    <source>
        <strain evidence="2 3">ATCC 12856</strain>
    </source>
</reference>
<dbReference type="PATRIC" id="fig|649747.3.peg.4288"/>
<name>U1WY30_ANEAE</name>
<evidence type="ECO:0000313" key="2">
    <source>
        <dbReference type="EMBL" id="ERI07158.1"/>
    </source>
</evidence>
<evidence type="ECO:0008006" key="4">
    <source>
        <dbReference type="Google" id="ProtNLM"/>
    </source>
</evidence>